<feature type="region of interest" description="Disordered" evidence="1">
    <location>
        <begin position="812"/>
        <end position="833"/>
    </location>
</feature>
<dbReference type="SMART" id="SM00421">
    <property type="entry name" value="HTH_LUXR"/>
    <property type="match status" value="1"/>
</dbReference>
<dbReference type="EMBL" id="BKAL01000006">
    <property type="protein sequence ID" value="GEP69346.1"/>
    <property type="molecule type" value="Genomic_DNA"/>
</dbReference>
<dbReference type="Gene3D" id="1.10.10.10">
    <property type="entry name" value="Winged helix-like DNA-binding domain superfamily/Winged helix DNA-binding domain"/>
    <property type="match status" value="1"/>
</dbReference>
<dbReference type="PRINTS" id="PR00038">
    <property type="entry name" value="HTHLUXR"/>
</dbReference>
<dbReference type="Gene3D" id="3.40.50.300">
    <property type="entry name" value="P-loop containing nucleotide triphosphate hydrolases"/>
    <property type="match status" value="1"/>
</dbReference>
<dbReference type="Pfam" id="PF25873">
    <property type="entry name" value="WHD_MalT"/>
    <property type="match status" value="1"/>
</dbReference>
<dbReference type="AlphaFoldDB" id="A0A512PDX4"/>
<dbReference type="InterPro" id="IPR036388">
    <property type="entry name" value="WH-like_DNA-bd_sf"/>
</dbReference>
<dbReference type="SUPFAM" id="SSF46894">
    <property type="entry name" value="C-terminal effector domain of the bipartite response regulators"/>
    <property type="match status" value="1"/>
</dbReference>
<feature type="region of interest" description="Disordered" evidence="1">
    <location>
        <begin position="269"/>
        <end position="288"/>
    </location>
</feature>
<dbReference type="Proteomes" id="UP000321798">
    <property type="component" value="Unassembled WGS sequence"/>
</dbReference>
<evidence type="ECO:0000256" key="1">
    <source>
        <dbReference type="SAM" id="MobiDB-lite"/>
    </source>
</evidence>
<dbReference type="OrthoDB" id="134985at2"/>
<dbReference type="InterPro" id="IPR059106">
    <property type="entry name" value="WHD_MalT"/>
</dbReference>
<keyword evidence="4" id="KW-1185">Reference proteome</keyword>
<dbReference type="InterPro" id="IPR027417">
    <property type="entry name" value="P-loop_NTPase"/>
</dbReference>
<dbReference type="RefSeq" id="WP_146953077.1">
    <property type="nucleotide sequence ID" value="NZ_BAABBJ010000006.1"/>
</dbReference>
<dbReference type="InterPro" id="IPR000792">
    <property type="entry name" value="Tscrpt_reg_LuxR_C"/>
</dbReference>
<dbReference type="PROSITE" id="PS50043">
    <property type="entry name" value="HTH_LUXR_2"/>
    <property type="match status" value="1"/>
</dbReference>
<name>A0A512PDX4_9CELL</name>
<sequence>MRQVVEQAAPAAPGTAAARPSRPRDAYPPSRFQVPTVPDGLVRRERLLHRVSSGVQGPLTLVSAAAGSGKTSLLASWAADRAIPGPLVWMRLQEGDEHPDAFWSSLARGLTVGDAALSGLPLPDLPGPAGATGTTAPPGPADRAVLDMLAWWLTDAGGRTVLVLDDAEYLADRALGDGLGYLLRHSGEHLHVVLLTRTEPCLPLHRYRLDGDVTEIRQADLALTDHEAVALLEAAQVDLAQVELTDLMERTHGWVAGVRFAARELAGRPRVGSGHAGPGASTSESGGVEAEVGVGVRDDEPTDGALTAYLRAEVLDAQPAELREAMLRCGVVDVLEAGLVDALVDGAHGQQVIDRLTASGALLDADPDRRGSFRFQPQLRDLLRAQLSEESPETVATGHRRAAQWFAAQGRSGAAISHAVRAGAWDLAAAVAVDGLDAAAALAGRVEPHLRVLLDGLPDDVRGAESALVRATAARLADDGELVARELRRARAGVRVPEERRFDASLLTLALLEAEQATRAGDGHGAAAALSTAERRLRRTSGGTPGHRSAVGRLLAVQRCELDLLRCELADVAVAAADLERVPQGQATALRRRARAAAALSWSLTGQLRRAAAAARLALDARPGDDRWASVRALLALAWVATEEYDLDGAGTLAAEASRLGAEGDAVCAVVLALVRGRVVHARGDDCAAQQHVRLARSGRGSRTLPAPWEDRLVAAQARWGAPGRRTGGPAGEPPVVAVLTLDARLDLLVRRAERAERAGDRDRARLLLDRALRLAEPELIRRPFLEAPATVRRMLPVRTSAPTAWLAVPAGRTDAGTRGHPADLGGQGVRRPGSQHLRREALGRPVAVRTGSWGPPSGRRPAPEHLTAKELQVLEHLGRLLTTAEIADTMYVSVNTVRTHVRNILRKLDVARRHEAVRRAWELGLLGPPGQADAGPARGPGSGAEDR</sequence>
<dbReference type="GO" id="GO:0003677">
    <property type="term" value="F:DNA binding"/>
    <property type="evidence" value="ECO:0007669"/>
    <property type="project" value="InterPro"/>
</dbReference>
<organism evidence="3 4">
    <name type="scientific">Cellulomonas soli</name>
    <dbReference type="NCBI Taxonomy" id="931535"/>
    <lineage>
        <taxon>Bacteria</taxon>
        <taxon>Bacillati</taxon>
        <taxon>Actinomycetota</taxon>
        <taxon>Actinomycetes</taxon>
        <taxon>Micrococcales</taxon>
        <taxon>Cellulomonadaceae</taxon>
        <taxon>Cellulomonas</taxon>
    </lineage>
</organism>
<dbReference type="InterPro" id="IPR016032">
    <property type="entry name" value="Sig_transdc_resp-reg_C-effctor"/>
</dbReference>
<dbReference type="Pfam" id="PF00196">
    <property type="entry name" value="GerE"/>
    <property type="match status" value="1"/>
</dbReference>
<reference evidence="3 4" key="1">
    <citation type="submission" date="2019-07" db="EMBL/GenBank/DDBJ databases">
        <title>Whole genome shotgun sequence of Cellulomonas soli NBRC 109434.</title>
        <authorList>
            <person name="Hosoyama A."/>
            <person name="Uohara A."/>
            <person name="Ohji S."/>
            <person name="Ichikawa N."/>
        </authorList>
    </citation>
    <scope>NUCLEOTIDE SEQUENCE [LARGE SCALE GENOMIC DNA]</scope>
    <source>
        <strain evidence="3 4">NBRC 109434</strain>
    </source>
</reference>
<evidence type="ECO:0000313" key="3">
    <source>
        <dbReference type="EMBL" id="GEP69346.1"/>
    </source>
</evidence>
<feature type="compositionally biased region" description="Low complexity" evidence="1">
    <location>
        <begin position="8"/>
        <end position="20"/>
    </location>
</feature>
<feature type="compositionally biased region" description="Gly residues" evidence="1">
    <location>
        <begin position="939"/>
        <end position="948"/>
    </location>
</feature>
<feature type="region of interest" description="Disordered" evidence="1">
    <location>
        <begin position="1"/>
        <end position="33"/>
    </location>
</feature>
<dbReference type="GO" id="GO:0006355">
    <property type="term" value="P:regulation of DNA-templated transcription"/>
    <property type="evidence" value="ECO:0007669"/>
    <property type="project" value="InterPro"/>
</dbReference>
<feature type="compositionally biased region" description="Low complexity" evidence="1">
    <location>
        <begin position="279"/>
        <end position="288"/>
    </location>
</feature>
<evidence type="ECO:0000313" key="4">
    <source>
        <dbReference type="Proteomes" id="UP000321798"/>
    </source>
</evidence>
<dbReference type="CDD" id="cd06170">
    <property type="entry name" value="LuxR_C_like"/>
    <property type="match status" value="1"/>
</dbReference>
<comment type="caution">
    <text evidence="3">The sequence shown here is derived from an EMBL/GenBank/DDBJ whole genome shotgun (WGS) entry which is preliminary data.</text>
</comment>
<accession>A0A512PDX4</accession>
<dbReference type="SUPFAM" id="SSF52540">
    <property type="entry name" value="P-loop containing nucleoside triphosphate hydrolases"/>
    <property type="match status" value="1"/>
</dbReference>
<protein>
    <recommendedName>
        <fullName evidence="2">HTH luxR-type domain-containing protein</fullName>
    </recommendedName>
</protein>
<evidence type="ECO:0000259" key="2">
    <source>
        <dbReference type="PROSITE" id="PS50043"/>
    </source>
</evidence>
<gene>
    <name evidence="3" type="ORF">CSO01_20610</name>
</gene>
<feature type="region of interest" description="Disordered" evidence="1">
    <location>
        <begin position="927"/>
        <end position="948"/>
    </location>
</feature>
<proteinExistence type="predicted"/>
<feature type="domain" description="HTH luxR-type" evidence="2">
    <location>
        <begin position="860"/>
        <end position="925"/>
    </location>
</feature>